<proteinExistence type="predicted"/>
<keyword evidence="3 5" id="KW-0732">Signal</keyword>
<reference evidence="6 7" key="1">
    <citation type="submission" date="2016-04" db="EMBL/GenBank/DDBJ databases">
        <title>Complete Genome Sequence of Halotalea alkalilenta IHB B 13600.</title>
        <authorList>
            <person name="Swarnkar M.K."/>
            <person name="Sharma A."/>
            <person name="Kaushal K."/>
            <person name="Soni R."/>
            <person name="Rana S."/>
            <person name="Singh A.K."/>
            <person name="Gulati A."/>
        </authorList>
    </citation>
    <scope>NUCLEOTIDE SEQUENCE [LARGE SCALE GENOMIC DNA]</scope>
    <source>
        <strain evidence="6 7">IHB B 13600</strain>
    </source>
</reference>
<name>A0A172YD61_9GAMM</name>
<dbReference type="GO" id="GO:0015031">
    <property type="term" value="P:protein transport"/>
    <property type="evidence" value="ECO:0007669"/>
    <property type="project" value="UniProtKB-KW"/>
</dbReference>
<dbReference type="SUPFAM" id="SSF89392">
    <property type="entry name" value="Prokaryotic lipoproteins and lipoprotein localization factors"/>
    <property type="match status" value="1"/>
</dbReference>
<dbReference type="Gene3D" id="2.50.20.10">
    <property type="entry name" value="Lipoprotein localisation LolA/LolB/LppX"/>
    <property type="match status" value="1"/>
</dbReference>
<dbReference type="InterPro" id="IPR029046">
    <property type="entry name" value="LolA/LolB/LppX"/>
</dbReference>
<keyword evidence="4" id="KW-0653">Protein transport</keyword>
<dbReference type="RefSeq" id="WP_064122013.1">
    <property type="nucleotide sequence ID" value="NZ_CP015243.1"/>
</dbReference>
<evidence type="ECO:0008006" key="8">
    <source>
        <dbReference type="Google" id="ProtNLM"/>
    </source>
</evidence>
<dbReference type="CDD" id="cd16325">
    <property type="entry name" value="LolA"/>
    <property type="match status" value="1"/>
</dbReference>
<sequence>MILRLLLAVLLTLPAFNALANASLDTATLTQALADDEPTSGRFIQRRYLADLDTTLESEGRYDYQRGERMTWRLERPVVETLSISSEGVERDGRPLAGLPAEVSRLILSLLDGDFAALESRFTITLEGTAQSWRATLIPRDEQLRQHLEHAELQGGARITEVGLWLGQGDRQTIELTPDAHQ</sequence>
<gene>
    <name evidence="6" type="ORF">A5892_05895</name>
</gene>
<evidence type="ECO:0000256" key="2">
    <source>
        <dbReference type="ARBA" id="ARBA00022448"/>
    </source>
</evidence>
<evidence type="ECO:0000256" key="5">
    <source>
        <dbReference type="SAM" id="SignalP"/>
    </source>
</evidence>
<protein>
    <recommendedName>
        <fullName evidence="8">Outer membrane lipoprotein carrier protein LolA</fullName>
    </recommendedName>
</protein>
<feature type="signal peptide" evidence="5">
    <location>
        <begin position="1"/>
        <end position="20"/>
    </location>
</feature>
<evidence type="ECO:0000256" key="3">
    <source>
        <dbReference type="ARBA" id="ARBA00022729"/>
    </source>
</evidence>
<comment type="subunit">
    <text evidence="1">Monomer.</text>
</comment>
<evidence type="ECO:0000313" key="6">
    <source>
        <dbReference type="EMBL" id="ANF57056.1"/>
    </source>
</evidence>
<keyword evidence="2" id="KW-0813">Transport</keyword>
<dbReference type="Proteomes" id="UP000077875">
    <property type="component" value="Chromosome"/>
</dbReference>
<evidence type="ECO:0000256" key="1">
    <source>
        <dbReference type="ARBA" id="ARBA00011245"/>
    </source>
</evidence>
<dbReference type="AlphaFoldDB" id="A0A172YD61"/>
<organism evidence="6 7">
    <name type="scientific">Halotalea alkalilenta</name>
    <dbReference type="NCBI Taxonomy" id="376489"/>
    <lineage>
        <taxon>Bacteria</taxon>
        <taxon>Pseudomonadati</taxon>
        <taxon>Pseudomonadota</taxon>
        <taxon>Gammaproteobacteria</taxon>
        <taxon>Oceanospirillales</taxon>
        <taxon>Halomonadaceae</taxon>
        <taxon>Halotalea</taxon>
    </lineage>
</organism>
<dbReference type="EMBL" id="CP015243">
    <property type="protein sequence ID" value="ANF57056.1"/>
    <property type="molecule type" value="Genomic_DNA"/>
</dbReference>
<dbReference type="Pfam" id="PF19574">
    <property type="entry name" value="LolA_3"/>
    <property type="match status" value="1"/>
</dbReference>
<evidence type="ECO:0000256" key="4">
    <source>
        <dbReference type="ARBA" id="ARBA00022927"/>
    </source>
</evidence>
<dbReference type="InterPro" id="IPR004564">
    <property type="entry name" value="OM_lipoprot_carrier_LolA-like"/>
</dbReference>
<accession>A0A172YD61</accession>
<feature type="chain" id="PRO_5008004601" description="Outer membrane lipoprotein carrier protein LolA" evidence="5">
    <location>
        <begin position="21"/>
        <end position="182"/>
    </location>
</feature>
<dbReference type="KEGG" id="haa:A5892_05895"/>
<keyword evidence="7" id="KW-1185">Reference proteome</keyword>
<dbReference type="STRING" id="376489.A5892_05895"/>
<evidence type="ECO:0000313" key="7">
    <source>
        <dbReference type="Proteomes" id="UP000077875"/>
    </source>
</evidence>